<dbReference type="SMART" id="SM00338">
    <property type="entry name" value="BRLZ"/>
    <property type="match status" value="1"/>
</dbReference>
<dbReference type="AlphaFoldDB" id="A0A6A3AJ45"/>
<organism evidence="7 8">
    <name type="scientific">Hibiscus syriacus</name>
    <name type="common">Rose of Sharon</name>
    <dbReference type="NCBI Taxonomy" id="106335"/>
    <lineage>
        <taxon>Eukaryota</taxon>
        <taxon>Viridiplantae</taxon>
        <taxon>Streptophyta</taxon>
        <taxon>Embryophyta</taxon>
        <taxon>Tracheophyta</taxon>
        <taxon>Spermatophyta</taxon>
        <taxon>Magnoliopsida</taxon>
        <taxon>eudicotyledons</taxon>
        <taxon>Gunneridae</taxon>
        <taxon>Pentapetalae</taxon>
        <taxon>rosids</taxon>
        <taxon>malvids</taxon>
        <taxon>Malvales</taxon>
        <taxon>Malvaceae</taxon>
        <taxon>Malvoideae</taxon>
        <taxon>Hibiscus</taxon>
    </lineage>
</organism>
<evidence type="ECO:0000313" key="8">
    <source>
        <dbReference type="Proteomes" id="UP000436088"/>
    </source>
</evidence>
<keyword evidence="3" id="KW-0238">DNA-binding</keyword>
<name>A0A6A3AJ45_HIBSY</name>
<feature type="domain" description="BZIP" evidence="6">
    <location>
        <begin position="34"/>
        <end position="97"/>
    </location>
</feature>
<dbReference type="FunFam" id="1.20.5.170:FF:000020">
    <property type="entry name" value="BZIP transcription factor"/>
    <property type="match status" value="1"/>
</dbReference>
<dbReference type="GO" id="GO:0000976">
    <property type="term" value="F:transcription cis-regulatory region binding"/>
    <property type="evidence" value="ECO:0007669"/>
    <property type="project" value="TreeGrafter"/>
</dbReference>
<evidence type="ECO:0000256" key="3">
    <source>
        <dbReference type="ARBA" id="ARBA00023125"/>
    </source>
</evidence>
<proteinExistence type="predicted"/>
<evidence type="ECO:0000256" key="1">
    <source>
        <dbReference type="ARBA" id="ARBA00004123"/>
    </source>
</evidence>
<keyword evidence="4" id="KW-0804">Transcription</keyword>
<keyword evidence="8" id="KW-1185">Reference proteome</keyword>
<dbReference type="PANTHER" id="PTHR45764:SF31">
    <property type="entry name" value="BASIC LEUCINE ZIPPER 1"/>
    <property type="match status" value="1"/>
</dbReference>
<dbReference type="GO" id="GO:0045893">
    <property type="term" value="P:positive regulation of DNA-templated transcription"/>
    <property type="evidence" value="ECO:0007669"/>
    <property type="project" value="TreeGrafter"/>
</dbReference>
<comment type="caution">
    <text evidence="7">The sequence shown here is derived from an EMBL/GenBank/DDBJ whole genome shotgun (WGS) entry which is preliminary data.</text>
</comment>
<gene>
    <name evidence="7" type="ORF">F3Y22_tig00110450pilonHSYRG00601</name>
</gene>
<dbReference type="SUPFAM" id="SSF57959">
    <property type="entry name" value="Leucine zipper domain"/>
    <property type="match status" value="1"/>
</dbReference>
<accession>A0A6A3AJ45</accession>
<dbReference type="PROSITE" id="PS50217">
    <property type="entry name" value="BZIP"/>
    <property type="match status" value="1"/>
</dbReference>
<comment type="subcellular location">
    <subcellularLocation>
        <location evidence="1">Nucleus</location>
    </subcellularLocation>
</comment>
<dbReference type="InterPro" id="IPR046347">
    <property type="entry name" value="bZIP_sf"/>
</dbReference>
<dbReference type="OrthoDB" id="551672at2759"/>
<evidence type="ECO:0000259" key="6">
    <source>
        <dbReference type="PROSITE" id="PS50217"/>
    </source>
</evidence>
<keyword evidence="5" id="KW-0539">Nucleus</keyword>
<sequence>MSSLSSGVDLKKMSNASLMTSLGSETDAGGMNVDEKKRKRMISNRESARRSRMKKQRLLEHSVTEIASLKIEIHENSNKYQVLMQRTVALESENKALKAQQMELAQYLGKLEMMQTPMESLQFDLMNQRGGSFGDQIVEVNEPPIAQSWQCHGLNQPAMVRTSTEMLNYYCT</sequence>
<dbReference type="PANTHER" id="PTHR45764">
    <property type="entry name" value="BZIP TRANSCRIPTION FACTOR 44"/>
    <property type="match status" value="1"/>
</dbReference>
<dbReference type="GO" id="GO:0005634">
    <property type="term" value="C:nucleus"/>
    <property type="evidence" value="ECO:0007669"/>
    <property type="project" value="UniProtKB-SubCell"/>
</dbReference>
<dbReference type="CDD" id="cd14702">
    <property type="entry name" value="bZIP_plant_GBF1"/>
    <property type="match status" value="1"/>
</dbReference>
<evidence type="ECO:0000256" key="5">
    <source>
        <dbReference type="ARBA" id="ARBA00023242"/>
    </source>
</evidence>
<evidence type="ECO:0000256" key="2">
    <source>
        <dbReference type="ARBA" id="ARBA00023015"/>
    </source>
</evidence>
<dbReference type="GO" id="GO:0003700">
    <property type="term" value="F:DNA-binding transcription factor activity"/>
    <property type="evidence" value="ECO:0007669"/>
    <property type="project" value="InterPro"/>
</dbReference>
<keyword evidence="2" id="KW-0805">Transcription regulation</keyword>
<dbReference type="PROSITE" id="PS00036">
    <property type="entry name" value="BZIP_BASIC"/>
    <property type="match status" value="1"/>
</dbReference>
<reference evidence="7" key="1">
    <citation type="submission" date="2019-09" db="EMBL/GenBank/DDBJ databases">
        <title>Draft genome information of white flower Hibiscus syriacus.</title>
        <authorList>
            <person name="Kim Y.-M."/>
        </authorList>
    </citation>
    <scope>NUCLEOTIDE SEQUENCE [LARGE SCALE GENOMIC DNA]</scope>
    <source>
        <strain evidence="7">YM2019G1</strain>
    </source>
</reference>
<dbReference type="GO" id="GO:0046982">
    <property type="term" value="F:protein heterodimerization activity"/>
    <property type="evidence" value="ECO:0007669"/>
    <property type="project" value="UniProtKB-ARBA"/>
</dbReference>
<dbReference type="Proteomes" id="UP000436088">
    <property type="component" value="Unassembled WGS sequence"/>
</dbReference>
<dbReference type="EMBL" id="VEPZ02000992">
    <property type="protein sequence ID" value="KAE8704540.1"/>
    <property type="molecule type" value="Genomic_DNA"/>
</dbReference>
<dbReference type="Pfam" id="PF07716">
    <property type="entry name" value="bZIP_2"/>
    <property type="match status" value="1"/>
</dbReference>
<evidence type="ECO:0000256" key="4">
    <source>
        <dbReference type="ARBA" id="ARBA00023163"/>
    </source>
</evidence>
<evidence type="ECO:0000313" key="7">
    <source>
        <dbReference type="EMBL" id="KAE8704540.1"/>
    </source>
</evidence>
<dbReference type="InterPro" id="IPR004827">
    <property type="entry name" value="bZIP"/>
</dbReference>
<dbReference type="InterPro" id="IPR045314">
    <property type="entry name" value="bZIP_plant_GBF1"/>
</dbReference>
<protein>
    <submittedName>
        <fullName evidence="7">Heme oxygenase-like, multi-helical</fullName>
    </submittedName>
</protein>